<evidence type="ECO:0000256" key="1">
    <source>
        <dbReference type="ARBA" id="ARBA00004141"/>
    </source>
</evidence>
<dbReference type="SUPFAM" id="SSF144091">
    <property type="entry name" value="Rhomboid-like"/>
    <property type="match status" value="1"/>
</dbReference>
<dbReference type="Proteomes" id="UP000596202">
    <property type="component" value="Chromosome"/>
</dbReference>
<dbReference type="InterPro" id="IPR022764">
    <property type="entry name" value="Peptidase_S54_rhomboid_dom"/>
</dbReference>
<dbReference type="GO" id="GO:0004252">
    <property type="term" value="F:serine-type endopeptidase activity"/>
    <property type="evidence" value="ECO:0007669"/>
    <property type="project" value="InterPro"/>
</dbReference>
<evidence type="ECO:0000256" key="4">
    <source>
        <dbReference type="ARBA" id="ARBA00023136"/>
    </source>
</evidence>
<feature type="transmembrane region" description="Helical" evidence="5">
    <location>
        <begin position="25"/>
        <end position="47"/>
    </location>
</feature>
<dbReference type="OrthoDB" id="465874at2"/>
<evidence type="ECO:0000313" key="8">
    <source>
        <dbReference type="Proteomes" id="UP000596202"/>
    </source>
</evidence>
<keyword evidence="7" id="KW-0645">Protease</keyword>
<evidence type="ECO:0000259" key="6">
    <source>
        <dbReference type="Pfam" id="PF01694"/>
    </source>
</evidence>
<feature type="transmembrane region" description="Helical" evidence="5">
    <location>
        <begin position="102"/>
        <end position="120"/>
    </location>
</feature>
<dbReference type="InterPro" id="IPR035952">
    <property type="entry name" value="Rhomboid-like_sf"/>
</dbReference>
<dbReference type="Gene3D" id="1.20.1540.10">
    <property type="entry name" value="Rhomboid-like"/>
    <property type="match status" value="1"/>
</dbReference>
<dbReference type="GO" id="GO:0006508">
    <property type="term" value="P:proteolysis"/>
    <property type="evidence" value="ECO:0007669"/>
    <property type="project" value="UniProtKB-KW"/>
</dbReference>
<name>A0A9Q6Z3X8_MYROD</name>
<keyword evidence="7" id="KW-0378">Hydrolase</keyword>
<accession>A0A9Q6Z3X8</accession>
<protein>
    <submittedName>
        <fullName evidence="7">Rhomboid family intramembrane serine protease</fullName>
    </submittedName>
</protein>
<dbReference type="RefSeq" id="WP_002992447.1">
    <property type="nucleotide sequence ID" value="NZ_CP068108.1"/>
</dbReference>
<keyword evidence="3 5" id="KW-1133">Transmembrane helix</keyword>
<dbReference type="GO" id="GO:0016020">
    <property type="term" value="C:membrane"/>
    <property type="evidence" value="ECO:0007669"/>
    <property type="project" value="UniProtKB-SubCell"/>
</dbReference>
<keyword evidence="2 5" id="KW-0812">Transmembrane</keyword>
<feature type="transmembrane region" description="Helical" evidence="5">
    <location>
        <begin position="132"/>
        <end position="152"/>
    </location>
</feature>
<reference evidence="7 8" key="1">
    <citation type="submission" date="2021-01" db="EMBL/GenBank/DDBJ databases">
        <title>FDA dAtabase for Regulatory Grade micrObial Sequences (FDA-ARGOS): Supporting development and validation of Infectious Disease Dx tests.</title>
        <authorList>
            <person name="Sproer C."/>
            <person name="Gronow S."/>
            <person name="Severitt S."/>
            <person name="Schroder I."/>
            <person name="Tallon L."/>
            <person name="Sadzewicz L."/>
            <person name="Zhao X."/>
            <person name="Boylan J."/>
            <person name="Ott S."/>
            <person name="Bowen H."/>
            <person name="Vavikolanu K."/>
            <person name="Mehta A."/>
            <person name="Aluvathingal J."/>
            <person name="Nadendla S."/>
            <person name="Lowell S."/>
            <person name="Myers T."/>
            <person name="Yan Y."/>
            <person name="Sichtig H."/>
        </authorList>
    </citation>
    <scope>NUCLEOTIDE SEQUENCE [LARGE SCALE GENOMIC DNA]</scope>
    <source>
        <strain evidence="7 8">FDAARGOS_1131</strain>
    </source>
</reference>
<feature type="transmembrane region" description="Helical" evidence="5">
    <location>
        <begin position="157"/>
        <end position="180"/>
    </location>
</feature>
<organism evidence="7 8">
    <name type="scientific">Myroides odoratus</name>
    <name type="common">Flavobacterium odoratum</name>
    <dbReference type="NCBI Taxonomy" id="256"/>
    <lineage>
        <taxon>Bacteria</taxon>
        <taxon>Pseudomonadati</taxon>
        <taxon>Bacteroidota</taxon>
        <taxon>Flavobacteriia</taxon>
        <taxon>Flavobacteriales</taxon>
        <taxon>Flavobacteriaceae</taxon>
        <taxon>Myroides</taxon>
    </lineage>
</organism>
<comment type="subcellular location">
    <subcellularLocation>
        <location evidence="1">Membrane</location>
        <topology evidence="1">Multi-pass membrane protein</topology>
    </subcellularLocation>
</comment>
<dbReference type="Pfam" id="PF01694">
    <property type="entry name" value="Rhomboid"/>
    <property type="match status" value="1"/>
</dbReference>
<keyword evidence="4 5" id="KW-0472">Membrane</keyword>
<evidence type="ECO:0000256" key="3">
    <source>
        <dbReference type="ARBA" id="ARBA00022989"/>
    </source>
</evidence>
<dbReference type="EMBL" id="CP068108">
    <property type="protein sequence ID" value="QQU01748.1"/>
    <property type="molecule type" value="Genomic_DNA"/>
</dbReference>
<sequence length="211" mass="24154">MVYLQLIYSLVILRKATLKLKKEDFYPAIVLVFVLWIIFILQQIGFFQHCYGVIPWRIEGIKGIFLSPLFHGSLSHLSSNTIPLFVLSVLLFLFYKKQAYSVLISGWILSGVLLWLLPDFNYLQHQVHSCHIGASGLIYLLATFLCFSGIFLRQVVLILISILVAVLYGGLIYAIFPHLVGDDVSWQGHLIGTLVGFFYAYQLNKKKRRRA</sequence>
<dbReference type="AlphaFoldDB" id="A0A9Q6Z3X8"/>
<feature type="domain" description="Peptidase S54 rhomboid" evidence="6">
    <location>
        <begin position="64"/>
        <end position="203"/>
    </location>
</feature>
<evidence type="ECO:0000256" key="5">
    <source>
        <dbReference type="SAM" id="Phobius"/>
    </source>
</evidence>
<evidence type="ECO:0000256" key="2">
    <source>
        <dbReference type="ARBA" id="ARBA00022692"/>
    </source>
</evidence>
<evidence type="ECO:0000313" key="7">
    <source>
        <dbReference type="EMBL" id="QQU01748.1"/>
    </source>
</evidence>
<gene>
    <name evidence="7" type="ORF">I6I88_08415</name>
</gene>
<proteinExistence type="predicted"/>
<feature type="transmembrane region" description="Helical" evidence="5">
    <location>
        <begin position="77"/>
        <end position="95"/>
    </location>
</feature>
<feature type="transmembrane region" description="Helical" evidence="5">
    <location>
        <begin position="186"/>
        <end position="203"/>
    </location>
</feature>
<dbReference type="GeneID" id="93527676"/>